<dbReference type="Pfam" id="PF07995">
    <property type="entry name" value="GSDH"/>
    <property type="match status" value="1"/>
</dbReference>
<evidence type="ECO:0000259" key="3">
    <source>
        <dbReference type="Pfam" id="PF07995"/>
    </source>
</evidence>
<dbReference type="AlphaFoldDB" id="A0A2N0VG15"/>
<dbReference type="PANTHER" id="PTHR19328">
    <property type="entry name" value="HEDGEHOG-INTERACTING PROTEIN"/>
    <property type="match status" value="1"/>
</dbReference>
<accession>A0A2N0VG15</accession>
<dbReference type="PANTHER" id="PTHR19328:SF75">
    <property type="entry name" value="ALDOSE SUGAR DEHYDROGENASE YLII"/>
    <property type="match status" value="1"/>
</dbReference>
<evidence type="ECO:0000313" key="4">
    <source>
        <dbReference type="EMBL" id="PKD43131.1"/>
    </source>
</evidence>
<evidence type="ECO:0000256" key="2">
    <source>
        <dbReference type="SAM" id="SignalP"/>
    </source>
</evidence>
<evidence type="ECO:0000256" key="1">
    <source>
        <dbReference type="SAM" id="MobiDB-lite"/>
    </source>
</evidence>
<dbReference type="InterPro" id="IPR011041">
    <property type="entry name" value="Quinoprot_gluc/sorb_DH_b-prop"/>
</dbReference>
<keyword evidence="5" id="KW-1185">Reference proteome</keyword>
<feature type="region of interest" description="Disordered" evidence="1">
    <location>
        <begin position="30"/>
        <end position="52"/>
    </location>
</feature>
<dbReference type="InterPro" id="IPR011042">
    <property type="entry name" value="6-blade_b-propeller_TolB-like"/>
</dbReference>
<evidence type="ECO:0000313" key="5">
    <source>
        <dbReference type="Proteomes" id="UP000233398"/>
    </source>
</evidence>
<gene>
    <name evidence="4" type="ORF">CWD77_10925</name>
</gene>
<feature type="domain" description="Glucose/Sorbosone dehydrogenase" evidence="3">
    <location>
        <begin position="72"/>
        <end position="396"/>
    </location>
</feature>
<dbReference type="OrthoDB" id="9770043at2"/>
<dbReference type="Proteomes" id="UP000233398">
    <property type="component" value="Unassembled WGS sequence"/>
</dbReference>
<keyword evidence="2" id="KW-0732">Signal</keyword>
<organism evidence="4 5">
    <name type="scientific">Rhodohalobacter barkolensis</name>
    <dbReference type="NCBI Taxonomy" id="2053187"/>
    <lineage>
        <taxon>Bacteria</taxon>
        <taxon>Pseudomonadati</taxon>
        <taxon>Balneolota</taxon>
        <taxon>Balneolia</taxon>
        <taxon>Balneolales</taxon>
        <taxon>Balneolaceae</taxon>
        <taxon>Rhodohalobacter</taxon>
    </lineage>
</organism>
<protein>
    <recommendedName>
        <fullName evidence="3">Glucose/Sorbosone dehydrogenase domain-containing protein</fullName>
    </recommendedName>
</protein>
<reference evidence="4 5" key="1">
    <citation type="submission" date="2017-11" db="EMBL/GenBank/DDBJ databases">
        <title>Rhodohalobacter 15182 sp. nov., isolated from a salt lake.</title>
        <authorList>
            <person name="Han S."/>
        </authorList>
    </citation>
    <scope>NUCLEOTIDE SEQUENCE [LARGE SCALE GENOMIC DNA]</scope>
    <source>
        <strain evidence="4 5">15182</strain>
    </source>
</reference>
<name>A0A2N0VG15_9BACT</name>
<dbReference type="SUPFAM" id="SSF50952">
    <property type="entry name" value="Soluble quinoprotein glucose dehydrogenase"/>
    <property type="match status" value="1"/>
</dbReference>
<dbReference type="PROSITE" id="PS51257">
    <property type="entry name" value="PROKAR_LIPOPROTEIN"/>
    <property type="match status" value="1"/>
</dbReference>
<feature type="signal peptide" evidence="2">
    <location>
        <begin position="1"/>
        <end position="27"/>
    </location>
</feature>
<feature type="chain" id="PRO_5014618635" description="Glucose/Sorbosone dehydrogenase domain-containing protein" evidence="2">
    <location>
        <begin position="28"/>
        <end position="404"/>
    </location>
</feature>
<dbReference type="Gene3D" id="2.120.10.30">
    <property type="entry name" value="TolB, C-terminal domain"/>
    <property type="match status" value="1"/>
</dbReference>
<comment type="caution">
    <text evidence="4">The sequence shown here is derived from an EMBL/GenBank/DDBJ whole genome shotgun (WGS) entry which is preliminary data.</text>
</comment>
<dbReference type="RefSeq" id="WP_101073605.1">
    <property type="nucleotide sequence ID" value="NZ_PISP01000003.1"/>
</dbReference>
<dbReference type="InterPro" id="IPR012938">
    <property type="entry name" value="Glc/Sorbosone_DH"/>
</dbReference>
<dbReference type="EMBL" id="PISP01000003">
    <property type="protein sequence ID" value="PKD43131.1"/>
    <property type="molecule type" value="Genomic_DNA"/>
</dbReference>
<proteinExistence type="predicted"/>
<sequence>MTVLKTTKLLTLFTALLLFLAVGCAEALETESNNGSDSDSDPEEYFALPDSPGEQVESEEFDFYVQTVVESLDLPWAAAFLPDGIVLITERDGDLRKVKNGELHSDPISGVPEVFANNQGGLLDIEPHPNYEENGWLYISYSKPQDGEGQTAIIRAKFDEESHSLTDLEELYVGTPFTSRGHHFGSRIVFDHDGYMFFSIGDRGEMETAQDLSKSNGSLFRLNDDGTVPEDNPFVGSEGLDEIYSYGHRNIQGMAVHPETGIVWTNEHGPRGGDEININDKPGANYGWPEITYGINYDGTTITEETEREGMEQPVHQYTPSIAPAGMAFVTSDKYPGWEGNALIGALSFQLISRVELDGDQFVKEERLVEGIGRIRHVIEGPDGYIYFLNESNGTLNRIVPISD</sequence>